<accession>A0A9J6CJ73</accession>
<feature type="region of interest" description="Disordered" evidence="4">
    <location>
        <begin position="83"/>
        <end position="103"/>
    </location>
</feature>
<dbReference type="PANTHER" id="PTHR22880">
    <property type="entry name" value="FALZ-RELATED BROMODOMAIN-CONTAINING PROTEINS"/>
    <property type="match status" value="1"/>
</dbReference>
<organism evidence="7 8">
    <name type="scientific">Polypedilum vanderplanki</name>
    <name type="common">Sleeping chironomid midge</name>
    <dbReference type="NCBI Taxonomy" id="319348"/>
    <lineage>
        <taxon>Eukaryota</taxon>
        <taxon>Metazoa</taxon>
        <taxon>Ecdysozoa</taxon>
        <taxon>Arthropoda</taxon>
        <taxon>Hexapoda</taxon>
        <taxon>Insecta</taxon>
        <taxon>Pterygota</taxon>
        <taxon>Neoptera</taxon>
        <taxon>Endopterygota</taxon>
        <taxon>Diptera</taxon>
        <taxon>Nematocera</taxon>
        <taxon>Chironomoidea</taxon>
        <taxon>Chironomidae</taxon>
        <taxon>Chironominae</taxon>
        <taxon>Polypedilum</taxon>
        <taxon>Polypedilum</taxon>
    </lineage>
</organism>
<dbReference type="Gene3D" id="1.20.920.10">
    <property type="entry name" value="Bromodomain-like"/>
    <property type="match status" value="2"/>
</dbReference>
<feature type="compositionally biased region" description="Polar residues" evidence="4">
    <location>
        <begin position="870"/>
        <end position="879"/>
    </location>
</feature>
<dbReference type="Pfam" id="PF00439">
    <property type="entry name" value="Bromodomain"/>
    <property type="match status" value="2"/>
</dbReference>
<dbReference type="FunFam" id="1.20.920.10:FF:000003">
    <property type="entry name" value="Bromodomain-containing protein 2"/>
    <property type="match status" value="1"/>
</dbReference>
<feature type="compositionally biased region" description="Polar residues" evidence="4">
    <location>
        <begin position="1298"/>
        <end position="1309"/>
    </location>
</feature>
<feature type="region of interest" description="Disordered" evidence="4">
    <location>
        <begin position="598"/>
        <end position="710"/>
    </location>
</feature>
<dbReference type="SMART" id="SM00297">
    <property type="entry name" value="BROMO"/>
    <property type="match status" value="2"/>
</dbReference>
<dbReference type="Pfam" id="PF17105">
    <property type="entry name" value="BRD4_CDT"/>
    <property type="match status" value="1"/>
</dbReference>
<feature type="compositionally biased region" description="Polar residues" evidence="4">
    <location>
        <begin position="88"/>
        <end position="100"/>
    </location>
</feature>
<evidence type="ECO:0000256" key="2">
    <source>
        <dbReference type="ARBA" id="ARBA00023117"/>
    </source>
</evidence>
<dbReference type="Gene3D" id="1.20.1270.220">
    <property type="match status" value="1"/>
</dbReference>
<dbReference type="InterPro" id="IPR043509">
    <property type="entry name" value="Bromo_Brdt_II"/>
</dbReference>
<feature type="domain" description="Bromo" evidence="5">
    <location>
        <begin position="151"/>
        <end position="223"/>
    </location>
</feature>
<dbReference type="GO" id="GO:0006338">
    <property type="term" value="P:chromatin remodeling"/>
    <property type="evidence" value="ECO:0007669"/>
    <property type="project" value="TreeGrafter"/>
</dbReference>
<evidence type="ECO:0000313" key="8">
    <source>
        <dbReference type="Proteomes" id="UP001107558"/>
    </source>
</evidence>
<evidence type="ECO:0000259" key="6">
    <source>
        <dbReference type="PROSITE" id="PS51525"/>
    </source>
</evidence>
<comment type="caution">
    <text evidence="7">The sequence shown here is derived from an EMBL/GenBank/DDBJ whole genome shotgun (WGS) entry which is preliminary data.</text>
</comment>
<name>A0A9J6CJ73_POLVA</name>
<feature type="region of interest" description="Disordered" evidence="4">
    <location>
        <begin position="531"/>
        <end position="574"/>
    </location>
</feature>
<feature type="compositionally biased region" description="Basic residues" evidence="4">
    <location>
        <begin position="598"/>
        <end position="616"/>
    </location>
</feature>
<dbReference type="EMBL" id="JADBJN010000001">
    <property type="protein sequence ID" value="KAG5682044.1"/>
    <property type="molecule type" value="Genomic_DNA"/>
</dbReference>
<dbReference type="InterPro" id="IPR031354">
    <property type="entry name" value="BRD4_CDT"/>
</dbReference>
<evidence type="ECO:0000313" key="7">
    <source>
        <dbReference type="EMBL" id="KAG5682044.1"/>
    </source>
</evidence>
<gene>
    <name evidence="7" type="ORF">PVAND_011435</name>
</gene>
<evidence type="ECO:0008006" key="9">
    <source>
        <dbReference type="Google" id="ProtNLM"/>
    </source>
</evidence>
<dbReference type="FunFam" id="1.20.1270.220:FF:000001">
    <property type="entry name" value="bromodomain-containing protein 2 isoform X1"/>
    <property type="match status" value="1"/>
</dbReference>
<dbReference type="InterPro" id="IPR036427">
    <property type="entry name" value="Bromodomain-like_sf"/>
</dbReference>
<dbReference type="InterPro" id="IPR027353">
    <property type="entry name" value="NET_dom"/>
</dbReference>
<dbReference type="FunFam" id="1.20.920.10:FF:000002">
    <property type="entry name" value="Bromodomain-containing protein 4"/>
    <property type="match status" value="1"/>
</dbReference>
<feature type="compositionally biased region" description="Basic and acidic residues" evidence="4">
    <location>
        <begin position="1252"/>
        <end position="1284"/>
    </location>
</feature>
<evidence type="ECO:0000256" key="3">
    <source>
        <dbReference type="PROSITE-ProRule" id="PRU00035"/>
    </source>
</evidence>
<dbReference type="GO" id="GO:0000785">
    <property type="term" value="C:chromatin"/>
    <property type="evidence" value="ECO:0007669"/>
    <property type="project" value="TreeGrafter"/>
</dbReference>
<dbReference type="PANTHER" id="PTHR22880:SF225">
    <property type="entry name" value="BROMODOMAIN-CONTAINING PROTEIN BET-1-RELATED"/>
    <property type="match status" value="1"/>
</dbReference>
<reference evidence="7" key="1">
    <citation type="submission" date="2021-03" db="EMBL/GenBank/DDBJ databases">
        <title>Chromosome level genome of the anhydrobiotic midge Polypedilum vanderplanki.</title>
        <authorList>
            <person name="Yoshida Y."/>
            <person name="Kikawada T."/>
            <person name="Gusev O."/>
        </authorList>
    </citation>
    <scope>NUCLEOTIDE SEQUENCE</scope>
    <source>
        <strain evidence="7">NIAS01</strain>
        <tissue evidence="7">Whole body or cell culture</tissue>
    </source>
</reference>
<feature type="compositionally biased region" description="Low complexity" evidence="4">
    <location>
        <begin position="636"/>
        <end position="646"/>
    </location>
</feature>
<evidence type="ECO:0000259" key="5">
    <source>
        <dbReference type="PROSITE" id="PS50014"/>
    </source>
</evidence>
<feature type="domain" description="Bromo" evidence="5">
    <location>
        <begin position="439"/>
        <end position="511"/>
    </location>
</feature>
<keyword evidence="1" id="KW-0677">Repeat</keyword>
<feature type="compositionally biased region" description="Low complexity" evidence="4">
    <location>
        <begin position="670"/>
        <end position="680"/>
    </location>
</feature>
<feature type="compositionally biased region" description="Basic and acidic residues" evidence="4">
    <location>
        <begin position="620"/>
        <end position="632"/>
    </location>
</feature>
<evidence type="ECO:0000256" key="4">
    <source>
        <dbReference type="SAM" id="MobiDB-lite"/>
    </source>
</evidence>
<dbReference type="InterPro" id="IPR043508">
    <property type="entry name" value="Bromo_Brdt_I"/>
</dbReference>
<feature type="compositionally biased region" description="Low complexity" evidence="4">
    <location>
        <begin position="539"/>
        <end position="559"/>
    </location>
</feature>
<dbReference type="CDD" id="cd05497">
    <property type="entry name" value="Bromo_Brdt_I_like"/>
    <property type="match status" value="1"/>
</dbReference>
<dbReference type="GO" id="GO:0006355">
    <property type="term" value="P:regulation of DNA-templated transcription"/>
    <property type="evidence" value="ECO:0007669"/>
    <property type="project" value="TreeGrafter"/>
</dbReference>
<dbReference type="Pfam" id="PF17035">
    <property type="entry name" value="BET"/>
    <property type="match status" value="1"/>
</dbReference>
<dbReference type="PROSITE" id="PS51525">
    <property type="entry name" value="NET"/>
    <property type="match status" value="1"/>
</dbReference>
<feature type="compositionally biased region" description="Polar residues" evidence="4">
    <location>
        <begin position="325"/>
        <end position="338"/>
    </location>
</feature>
<protein>
    <recommendedName>
        <fullName evidence="9">Bromodomain-containing protein</fullName>
    </recommendedName>
</protein>
<dbReference type="GO" id="GO:0005634">
    <property type="term" value="C:nucleus"/>
    <property type="evidence" value="ECO:0007669"/>
    <property type="project" value="TreeGrafter"/>
</dbReference>
<dbReference type="InterPro" id="IPR018359">
    <property type="entry name" value="Bromodomain_CS"/>
</dbReference>
<dbReference type="SUPFAM" id="SSF47370">
    <property type="entry name" value="Bromodomain"/>
    <property type="match status" value="2"/>
</dbReference>
<feature type="compositionally biased region" description="Acidic residues" evidence="4">
    <location>
        <begin position="560"/>
        <end position="570"/>
    </location>
</feature>
<dbReference type="InterPro" id="IPR050935">
    <property type="entry name" value="Bromo_chromatin_reader"/>
</dbReference>
<feature type="compositionally biased region" description="Polar residues" evidence="4">
    <location>
        <begin position="1229"/>
        <end position="1251"/>
    </location>
</feature>
<proteinExistence type="predicted"/>
<dbReference type="InterPro" id="IPR038336">
    <property type="entry name" value="NET_sf"/>
</dbReference>
<feature type="region of interest" description="Disordered" evidence="4">
    <location>
        <begin position="306"/>
        <end position="338"/>
    </location>
</feature>
<evidence type="ECO:0000256" key="1">
    <source>
        <dbReference type="ARBA" id="ARBA00022737"/>
    </source>
</evidence>
<feature type="compositionally biased region" description="Low complexity" evidence="4">
    <location>
        <begin position="836"/>
        <end position="857"/>
    </location>
</feature>
<feature type="compositionally biased region" description="Basic and acidic residues" evidence="4">
    <location>
        <begin position="1328"/>
        <end position="1352"/>
    </location>
</feature>
<keyword evidence="8" id="KW-1185">Reference proteome</keyword>
<dbReference type="PROSITE" id="PS00633">
    <property type="entry name" value="BROMODOMAIN_1"/>
    <property type="match status" value="2"/>
</dbReference>
<feature type="region of interest" description="Disordered" evidence="4">
    <location>
        <begin position="780"/>
        <end position="886"/>
    </location>
</feature>
<dbReference type="CDD" id="cd05498">
    <property type="entry name" value="Bromo_Brdt_II_like"/>
    <property type="match status" value="1"/>
</dbReference>
<dbReference type="Proteomes" id="UP001107558">
    <property type="component" value="Chromosome 1"/>
</dbReference>
<dbReference type="PRINTS" id="PR00503">
    <property type="entry name" value="BROMODOMAIN"/>
</dbReference>
<keyword evidence="2 3" id="KW-0103">Bromodomain</keyword>
<feature type="region of interest" description="Disordered" evidence="4">
    <location>
        <begin position="1229"/>
        <end position="1372"/>
    </location>
</feature>
<feature type="compositionally biased region" description="Basic and acidic residues" evidence="4">
    <location>
        <begin position="789"/>
        <end position="806"/>
    </location>
</feature>
<feature type="compositionally biased region" description="Gly residues" evidence="4">
    <location>
        <begin position="647"/>
        <end position="658"/>
    </location>
</feature>
<dbReference type="PROSITE" id="PS50014">
    <property type="entry name" value="BROMODOMAIN_2"/>
    <property type="match status" value="2"/>
</dbReference>
<feature type="domain" description="NET" evidence="6">
    <location>
        <begin position="698"/>
        <end position="780"/>
    </location>
</feature>
<dbReference type="OrthoDB" id="21449at2759"/>
<dbReference type="InterPro" id="IPR001487">
    <property type="entry name" value="Bromodomain"/>
</dbReference>
<sequence length="1372" mass="151980">MWNGSVMDNFYDFNEDIDTLTSSTNFRQLSSTTASTTTTMQQQQQSNDLAASITTTATASSTSLTMTTASNISANAAPIITANNNSNMQTSTTHSNLSTNDNREKTPPLIEIPMEPMNGIVQPPVKPHPNRPGRATNQLHYLLKTVMKIVWKHQFSWPFQQPVDTIKLNLPDYHKIIKKPMDLGTIKKRLENNYYWKAQEAIDDFQTMFDNCYIYNKPGEDVVVMAQALEKIFKSKLAQMPKEEIKIETASGKAIKKKPKPPAGTFVGGVPTIISDTGTTIPGSTNKPTTANSNVQQQNLHNLINMPQQQTPQPPPPTLSSSQQNAAQLPGSASSSFIVSPPMLNTVMSSQQPAKVKKGVKRKADTTTPIGFNDSSYASTDAKVSTRGRQDVLPHQSNTYPISPSNIHNSQQNVSKNKEKLSESLKSCNEILKELFSKKHSGYAWPFYKPVDAKMLGLHDYHDIIKKPMDLGTVKRKMDEREYKTAAEFEADVRLIFTNCYKYNPPDHDVVKMGRKLQDVFEMRFANIPDEPVTTYPTSQHNNNNSQINDSSSDSSDSQGESDESDESMDEQSLREKIEKTHEHLLKLKEKLERLLKKKSNSVPAKKHLKKNKHSSSFKDGTKSKNKLENAKSKGQKQSKGLSQNSGGSGGGGATGGGKRMKPSGSGILSASTTAANTTSVQSKSSNKKKMQAAGNFNSEEEDNAKPMSYDEKRQLSLDINMLPGDKLGRVVNIIQSRELSLRDSNPDELEIDFETLMPSTLRELEAYVAQCLRKKTRKPYYKKVAGKSKAEQMNERQQELERRLQDVTGQLGSNKKSTKKDDSSKLNPQNQSHQSSSSSSSDSSSSSSSDSSSSDSSDSEAGNDKASTKESILNTTGAESGKIKTTIKTINEDTKSNLPPPPPSQIQMDREPIPMVDLHHSMLNTTTSSSISNANELPPAVTAPSSVSLTKSESDIFATDLLQHATTNNKMPPFNQSTPITQSQLQQPLSKVSSSPLLNNTNSLPIMSNSNNNDNNNSTNLKIPNMNINQFIDPLEHSLASLEQPQINLQKAPDLNLFMQQQQQQMQLNLMNQIPPTHVPLTQASNNAAFVAAPDGFNGVNGLINMLGINAVEPSNLQLLNQTMKQSAARFQDVWNMPGVNAPPSLPLVANVMPGSKNSAPSNWEQQQQSVLKQDSNKIMLTPKPIEELLADKSKLMNPSIPSDGRVNTAFGQTFKYEQNLKNPNSWSQLASAESLNTSSKSKLPSQDTFQEFRTKAKEQQQRQKQEAEKMKKLKEQELKRQAQENLQKQTKIDDPNNGQRKPQNDPVSNIIEEMRSATPPVLNESQSERSAAKRAEERAAEQERRRREAMSRPIDLNKQGDLMAEFEELL</sequence>